<dbReference type="EMBL" id="BLJN01000003">
    <property type="protein sequence ID" value="GFE81808.1"/>
    <property type="molecule type" value="Genomic_DNA"/>
</dbReference>
<feature type="domain" description="Cytochrome P460" evidence="2">
    <location>
        <begin position="44"/>
        <end position="179"/>
    </location>
</feature>
<dbReference type="RefSeq" id="WP_161813420.1">
    <property type="nucleotide sequence ID" value="NZ_BLJN01000003.1"/>
</dbReference>
<keyword evidence="1" id="KW-0732">Signal</keyword>
<protein>
    <submittedName>
        <fullName evidence="3">Cytochrome P460</fullName>
    </submittedName>
</protein>
<dbReference type="AlphaFoldDB" id="A0A829YG56"/>
<accession>A0A829YG56</accession>
<gene>
    <name evidence="3" type="ORF">GCM10011487_38080</name>
</gene>
<dbReference type="InterPro" id="IPR038142">
    <property type="entry name" value="Cytochrome_P460_sp"/>
</dbReference>
<name>A0A829YG56_9GAMM</name>
<evidence type="ECO:0000259" key="2">
    <source>
        <dbReference type="Pfam" id="PF16694"/>
    </source>
</evidence>
<proteinExistence type="predicted"/>
<dbReference type="Proteomes" id="UP000445000">
    <property type="component" value="Unassembled WGS sequence"/>
</dbReference>
<sequence length="184" mass="19835">MKRNNMLMGAGVAIGLAVLTTAALAAQDRYSVKVPGGLSFSEFKGYQSWQVISLSHNGDKLAAILGNPAMIQAFEAGIPANGKPFPDGAKMAKIHWIASKTSYPNAPLVAGALHDVDFMVKDKQRFADSGGWGYGAFQFDEATATFRPSDTSDRPPQGNDAKCGFACHTIVKNRDYVFTEFPKR</sequence>
<feature type="signal peptide" evidence="1">
    <location>
        <begin position="1"/>
        <end position="25"/>
    </location>
</feature>
<dbReference type="Pfam" id="PF16694">
    <property type="entry name" value="Cytochrome_P460"/>
    <property type="match status" value="1"/>
</dbReference>
<feature type="chain" id="PRO_5032344504" evidence="1">
    <location>
        <begin position="26"/>
        <end position="184"/>
    </location>
</feature>
<evidence type="ECO:0000313" key="3">
    <source>
        <dbReference type="EMBL" id="GFE81808.1"/>
    </source>
</evidence>
<dbReference type="Gene3D" id="3.50.70.20">
    <property type="entry name" value="Cytochrome P460"/>
    <property type="match status" value="1"/>
</dbReference>
<comment type="caution">
    <text evidence="3">The sequence shown here is derived from an EMBL/GenBank/DDBJ whole genome shotgun (WGS) entry which is preliminary data.</text>
</comment>
<dbReference type="CDD" id="cd20753">
    <property type="entry name" value="cyt_P460_Mc-like"/>
    <property type="match status" value="1"/>
</dbReference>
<keyword evidence="4" id="KW-1185">Reference proteome</keyword>
<evidence type="ECO:0000256" key="1">
    <source>
        <dbReference type="SAM" id="SignalP"/>
    </source>
</evidence>
<reference evidence="4" key="1">
    <citation type="submission" date="2020-01" db="EMBL/GenBank/DDBJ databases">
        <title>'Steroidobacter agaridevorans' sp. nov., agar-degrading bacteria isolated from rhizosphere soils.</title>
        <authorList>
            <person name="Ikenaga M."/>
            <person name="Kataoka M."/>
            <person name="Murouchi A."/>
            <person name="Katsuragi S."/>
            <person name="Sakai M."/>
        </authorList>
    </citation>
    <scope>NUCLEOTIDE SEQUENCE [LARGE SCALE GENOMIC DNA]</scope>
    <source>
        <strain evidence="4">YU21-B</strain>
    </source>
</reference>
<evidence type="ECO:0000313" key="4">
    <source>
        <dbReference type="Proteomes" id="UP000445000"/>
    </source>
</evidence>
<dbReference type="InterPro" id="IPR032033">
    <property type="entry name" value="Cytochrome_P460"/>
</dbReference>
<organism evidence="3 4">
    <name type="scientific">Steroidobacter agaridevorans</name>
    <dbReference type="NCBI Taxonomy" id="2695856"/>
    <lineage>
        <taxon>Bacteria</taxon>
        <taxon>Pseudomonadati</taxon>
        <taxon>Pseudomonadota</taxon>
        <taxon>Gammaproteobacteria</taxon>
        <taxon>Steroidobacterales</taxon>
        <taxon>Steroidobacteraceae</taxon>
        <taxon>Steroidobacter</taxon>
    </lineage>
</organism>